<gene>
    <name evidence="1" type="ORF">ES288_A06G161700v1</name>
</gene>
<evidence type="ECO:0000313" key="1">
    <source>
        <dbReference type="EMBL" id="TYH13722.1"/>
    </source>
</evidence>
<dbReference type="EMBL" id="CM017693">
    <property type="protein sequence ID" value="TYH13722.1"/>
    <property type="molecule type" value="Genomic_DNA"/>
</dbReference>
<dbReference type="AlphaFoldDB" id="A0A5D2G757"/>
<protein>
    <submittedName>
        <fullName evidence="1">Uncharacterized protein</fullName>
    </submittedName>
</protein>
<evidence type="ECO:0000313" key="2">
    <source>
        <dbReference type="Proteomes" id="UP000323506"/>
    </source>
</evidence>
<keyword evidence="2" id="KW-1185">Reference proteome</keyword>
<reference evidence="1 2" key="1">
    <citation type="submission" date="2019-06" db="EMBL/GenBank/DDBJ databases">
        <title>WGS assembly of Gossypium darwinii.</title>
        <authorList>
            <person name="Chen Z.J."/>
            <person name="Sreedasyam A."/>
            <person name="Ando A."/>
            <person name="Song Q."/>
            <person name="De L."/>
            <person name="Hulse-Kemp A."/>
            <person name="Ding M."/>
            <person name="Ye W."/>
            <person name="Kirkbride R."/>
            <person name="Jenkins J."/>
            <person name="Plott C."/>
            <person name="Lovell J."/>
            <person name="Lin Y.-M."/>
            <person name="Vaughn R."/>
            <person name="Liu B."/>
            <person name="Li W."/>
            <person name="Simpson S."/>
            <person name="Scheffler B."/>
            <person name="Saski C."/>
            <person name="Grover C."/>
            <person name="Hu G."/>
            <person name="Conover J."/>
            <person name="Carlson J."/>
            <person name="Shu S."/>
            <person name="Boston L."/>
            <person name="Williams M."/>
            <person name="Peterson D."/>
            <person name="Mcgee K."/>
            <person name="Jones D."/>
            <person name="Wendel J."/>
            <person name="Stelly D."/>
            <person name="Grimwood J."/>
            <person name="Schmutz J."/>
        </authorList>
    </citation>
    <scope>NUCLEOTIDE SEQUENCE [LARGE SCALE GENOMIC DNA]</scope>
    <source>
        <strain evidence="1">1808015.09</strain>
    </source>
</reference>
<name>A0A5D2G757_GOSDA</name>
<dbReference type="Proteomes" id="UP000323506">
    <property type="component" value="Chromosome A06"/>
</dbReference>
<accession>A0A5D2G757</accession>
<sequence>MTKKRTKEKFRGFSWLFLPPFFFDQIQQATTVTPPWWWPEVPKSSLFDPFPTPFFYLKKTSNTTFILRNKERDS</sequence>
<organism evidence="1 2">
    <name type="scientific">Gossypium darwinii</name>
    <name type="common">Darwin's cotton</name>
    <name type="synonym">Gossypium barbadense var. darwinii</name>
    <dbReference type="NCBI Taxonomy" id="34276"/>
    <lineage>
        <taxon>Eukaryota</taxon>
        <taxon>Viridiplantae</taxon>
        <taxon>Streptophyta</taxon>
        <taxon>Embryophyta</taxon>
        <taxon>Tracheophyta</taxon>
        <taxon>Spermatophyta</taxon>
        <taxon>Magnoliopsida</taxon>
        <taxon>eudicotyledons</taxon>
        <taxon>Gunneridae</taxon>
        <taxon>Pentapetalae</taxon>
        <taxon>rosids</taxon>
        <taxon>malvids</taxon>
        <taxon>Malvales</taxon>
        <taxon>Malvaceae</taxon>
        <taxon>Malvoideae</taxon>
        <taxon>Gossypium</taxon>
    </lineage>
</organism>
<proteinExistence type="predicted"/>